<dbReference type="Gene3D" id="2.160.20.10">
    <property type="entry name" value="Single-stranded right-handed beta-helix, Pectin lyase-like"/>
    <property type="match status" value="3"/>
</dbReference>
<dbReference type="InterPro" id="IPR006626">
    <property type="entry name" value="PbH1"/>
</dbReference>
<gene>
    <name evidence="1" type="ORF">AMOR_03430</name>
</gene>
<dbReference type="NCBIfam" id="TIGR03804">
    <property type="entry name" value="para_beta_helix"/>
    <property type="match status" value="1"/>
</dbReference>
<accession>A0ABM7WPF6</accession>
<evidence type="ECO:0000313" key="2">
    <source>
        <dbReference type="Proteomes" id="UP001162891"/>
    </source>
</evidence>
<dbReference type="InterPro" id="IPR012334">
    <property type="entry name" value="Pectin_lyas_fold"/>
</dbReference>
<dbReference type="InterPro" id="IPR022441">
    <property type="entry name" value="Para_beta_helix_rpt-2"/>
</dbReference>
<proteinExistence type="predicted"/>
<dbReference type="SUPFAM" id="SSF51126">
    <property type="entry name" value="Pectin lyase-like"/>
    <property type="match status" value="1"/>
</dbReference>
<keyword evidence="2" id="KW-1185">Reference proteome</keyword>
<organism evidence="1 2">
    <name type="scientific">Anaeromyxobacter oryzae</name>
    <dbReference type="NCBI Taxonomy" id="2918170"/>
    <lineage>
        <taxon>Bacteria</taxon>
        <taxon>Pseudomonadati</taxon>
        <taxon>Myxococcota</taxon>
        <taxon>Myxococcia</taxon>
        <taxon>Myxococcales</taxon>
        <taxon>Cystobacterineae</taxon>
        <taxon>Anaeromyxobacteraceae</taxon>
        <taxon>Anaeromyxobacter</taxon>
    </lineage>
</organism>
<sequence>MLGSDAPRRGGVTRWAALAAWSVPAILLVSGGTARAAATACVAPSGAGGCATTIQAAIDAVSSTHTTIVVKPGRYTATCSGPACSVAAIRSDASNASSLTGLTLRCAGGGGRGVTLDAKGLDHAVLVSGVDRVTVEGCVAENAAREGILVEDAREVHLARNEVAHNDQAITATVGQGTPPCPTFVPPQTPGTNAIVCCPDAFPGGPGNFPDDNDDCGEGIHLRSVVGAVVEGNSVHDNKGGILLTDETGQSRENLVTGNTSRDNQLAGGDCGVTLASHLACAPGSSDATGCTLAPPVNGVFQGNGVVRNSVVGNVLRHNGAAGTGMFANPGIPPGSATRSSGNLVSGNVIEDNGEPGVAIHVHAANGNADHNVIIGNVIRRNGGDEEAAGASPPGMGIEIFSNGAFPGFGPAAPIVGTTVTQNRISDEDIDVWVGNTETGATVFLNALVGRDATGVANTGTATVFAMDNWWGCPQGPGAAGCSSTSGNVVATPALSSEGPVTSAIGARDP</sequence>
<dbReference type="EMBL" id="AP025591">
    <property type="protein sequence ID" value="BDG01347.1"/>
    <property type="molecule type" value="Genomic_DNA"/>
</dbReference>
<evidence type="ECO:0008006" key="3">
    <source>
        <dbReference type="Google" id="ProtNLM"/>
    </source>
</evidence>
<protein>
    <recommendedName>
        <fullName evidence="3">Right handed beta helix domain-containing protein</fullName>
    </recommendedName>
</protein>
<dbReference type="InterPro" id="IPR011050">
    <property type="entry name" value="Pectin_lyase_fold/virulence"/>
</dbReference>
<dbReference type="Proteomes" id="UP001162891">
    <property type="component" value="Chromosome"/>
</dbReference>
<dbReference type="RefSeq" id="WP_248357798.1">
    <property type="nucleotide sequence ID" value="NZ_AP025591.1"/>
</dbReference>
<reference evidence="2" key="1">
    <citation type="journal article" date="2022" name="Int. J. Syst. Evol. Microbiol.">
        <title>Anaeromyxobacter oryzae sp. nov., Anaeromyxobacter diazotrophicus sp. nov. and Anaeromyxobacter paludicola sp. nov., isolated from paddy soils.</title>
        <authorList>
            <person name="Itoh H."/>
            <person name="Xu Z."/>
            <person name="Mise K."/>
            <person name="Masuda Y."/>
            <person name="Ushijima N."/>
            <person name="Hayakawa C."/>
            <person name="Shiratori Y."/>
            <person name="Senoo K."/>
        </authorList>
    </citation>
    <scope>NUCLEOTIDE SEQUENCE [LARGE SCALE GENOMIC DNA]</scope>
    <source>
        <strain evidence="2">Red232</strain>
    </source>
</reference>
<dbReference type="SMART" id="SM00710">
    <property type="entry name" value="PbH1"/>
    <property type="match status" value="7"/>
</dbReference>
<name>A0ABM7WPF6_9BACT</name>
<evidence type="ECO:0000313" key="1">
    <source>
        <dbReference type="EMBL" id="BDG01347.1"/>
    </source>
</evidence>